<dbReference type="AlphaFoldDB" id="A0A516NJD0"/>
<dbReference type="KEGG" id="nod:FOH10_09960"/>
<proteinExistence type="predicted"/>
<dbReference type="Pfam" id="PF12079">
    <property type="entry name" value="DUF3558"/>
    <property type="match status" value="1"/>
</dbReference>
<dbReference type="EMBL" id="CP041695">
    <property type="protein sequence ID" value="QDP79008.1"/>
    <property type="molecule type" value="Genomic_DNA"/>
</dbReference>
<dbReference type="InterPro" id="IPR024520">
    <property type="entry name" value="DUF3558"/>
</dbReference>
<evidence type="ECO:0000313" key="2">
    <source>
        <dbReference type="Proteomes" id="UP000317039"/>
    </source>
</evidence>
<gene>
    <name evidence="1" type="ORF">FOH10_09960</name>
</gene>
<evidence type="ECO:0000313" key="1">
    <source>
        <dbReference type="EMBL" id="QDP79008.1"/>
    </source>
</evidence>
<organism evidence="1 2">
    <name type="scientific">Nocardia otitidiscaviarum</name>
    <dbReference type="NCBI Taxonomy" id="1823"/>
    <lineage>
        <taxon>Bacteria</taxon>
        <taxon>Bacillati</taxon>
        <taxon>Actinomycetota</taxon>
        <taxon>Actinomycetes</taxon>
        <taxon>Mycobacteriales</taxon>
        <taxon>Nocardiaceae</taxon>
        <taxon>Nocardia</taxon>
    </lineage>
</organism>
<reference evidence="1 2" key="1">
    <citation type="submission" date="2019-07" db="EMBL/GenBank/DDBJ databases">
        <title>Complete Genome Sequence and Methylome Analysis of Nocardia otitidis-caviarum NEB252.</title>
        <authorList>
            <person name="Fomenkov A."/>
            <person name="Anton B.P."/>
            <person name="Vincze T."/>
            <person name="Roberts R.J."/>
        </authorList>
    </citation>
    <scope>NUCLEOTIDE SEQUENCE [LARGE SCALE GENOMIC DNA]</scope>
    <source>
        <strain evidence="1 2">NEB252</strain>
    </source>
</reference>
<dbReference type="Proteomes" id="UP000317039">
    <property type="component" value="Chromosome"/>
</dbReference>
<sequence length="406" mass="42608">MGGIPAMRRALIVLTAVASIAIATGCSLTYSVEDDEPAAPTGFTSVPACDGLDTMLEASLHAFAGDLYSADSRMQTQYVVNNKMVQGVTCALTMDQPVPRTDSYPAAGPLARSVTIQLSAVGESPTHWTMLRTSATPDSLGMDETSEATPLPGIGDTAILWTGRDWLDAAKARARARISNIDIDVTTSGMNWSGGPQMPVTDSTDLTKDLSEGAEQITAALVRGLQDTLPQKTIGWTLQPGAPEDDDPPATTDLVQVWDPCTLADSAITSAGLDIASKEDRGTVLADSASCRWDGNGFTLDVESTAAQRFTQLIYQHPTHYTGFQPVTVGGRRALRVDSTSHGDTGCMLAFDIPQGVRGGGTVGMVRMQAWASRPSYSGGMGHAAVCDALTGIGEVLAPHLPPGRP</sequence>
<accession>A0A516NJD0</accession>
<protein>
    <submittedName>
        <fullName evidence="1">DUF3558 domain-containing protein</fullName>
    </submittedName>
</protein>
<name>A0A516NJD0_9NOCA</name>